<sequence>MLHLIAFETLDAPLAEACLALYRDGDVCVFADGGALVAAAFPLRGPGYVLEGAAPARPPAGLETIDHDRFVALMAEHGPVTSWYP</sequence>
<protein>
    <recommendedName>
        <fullName evidence="3">Sulfurtransferase complex subunit TusB</fullName>
    </recommendedName>
</protein>
<evidence type="ECO:0008006" key="3">
    <source>
        <dbReference type="Google" id="ProtNLM"/>
    </source>
</evidence>
<gene>
    <name evidence="1" type="ORF">LL252_10365</name>
</gene>
<dbReference type="Gene3D" id="3.40.1260.10">
    <property type="entry name" value="DsrEFH-like"/>
    <property type="match status" value="1"/>
</dbReference>
<accession>A0A9Q3YRU3</accession>
<dbReference type="SUPFAM" id="SSF75169">
    <property type="entry name" value="DsrEFH-like"/>
    <property type="match status" value="1"/>
</dbReference>
<dbReference type="RefSeq" id="WP_228233952.1">
    <property type="nucleotide sequence ID" value="NZ_JAJGNA010000011.1"/>
</dbReference>
<reference evidence="1" key="1">
    <citation type="submission" date="2021-10" db="EMBL/GenBank/DDBJ databases">
        <title>The diversity and Nitrogen Metabolism of Culturable Nitrate-Utilizing Bacteria Within the Oxygen Minimum Zone of the Changjiang (Yangtze River)Estuary.</title>
        <authorList>
            <person name="Zhang D."/>
            <person name="Zheng J."/>
            <person name="Liu S."/>
            <person name="He W."/>
        </authorList>
    </citation>
    <scope>NUCLEOTIDE SEQUENCE</scope>
    <source>
        <strain evidence="1">FXH-223</strain>
    </source>
</reference>
<evidence type="ECO:0000313" key="1">
    <source>
        <dbReference type="EMBL" id="MCC4308973.1"/>
    </source>
</evidence>
<dbReference type="AlphaFoldDB" id="A0A9Q3YRU3"/>
<evidence type="ECO:0000313" key="2">
    <source>
        <dbReference type="Proteomes" id="UP001108027"/>
    </source>
</evidence>
<dbReference type="EMBL" id="JAJGNA010000011">
    <property type="protein sequence ID" value="MCC4308973.1"/>
    <property type="molecule type" value="Genomic_DNA"/>
</dbReference>
<dbReference type="InterPro" id="IPR027396">
    <property type="entry name" value="DsrEFH-like"/>
</dbReference>
<comment type="caution">
    <text evidence="1">The sequence shown here is derived from an EMBL/GenBank/DDBJ whole genome shotgun (WGS) entry which is preliminary data.</text>
</comment>
<dbReference type="Proteomes" id="UP001108027">
    <property type="component" value="Unassembled WGS sequence"/>
</dbReference>
<organism evidence="1 2">
    <name type="scientific">Alloalcanivorax marinus</name>
    <dbReference type="NCBI Taxonomy" id="1177169"/>
    <lineage>
        <taxon>Bacteria</taxon>
        <taxon>Pseudomonadati</taxon>
        <taxon>Pseudomonadota</taxon>
        <taxon>Gammaproteobacteria</taxon>
        <taxon>Oceanospirillales</taxon>
        <taxon>Alcanivoracaceae</taxon>
        <taxon>Alloalcanivorax</taxon>
    </lineage>
</organism>
<proteinExistence type="predicted"/>
<name>A0A9Q3YRU3_9GAMM</name>
<keyword evidence="2" id="KW-1185">Reference proteome</keyword>